<proteinExistence type="predicted"/>
<gene>
    <name evidence="1" type="ORF">C7212DRAFT_304093</name>
</gene>
<sequence>MRGASNSSSSSSSSRKVVIVGNCESDNNKQAYKATKRARLEQPINGYHNEDKEENNFACTRKKKKAKPCNKI</sequence>
<reference evidence="1 2" key="1">
    <citation type="submission" date="2018-03" db="EMBL/GenBank/DDBJ databases">
        <title>Genomes of Pezizomycetes fungi and the evolution of truffles.</title>
        <authorList>
            <person name="Murat C."/>
            <person name="Payen T."/>
            <person name="Noel B."/>
            <person name="Kuo A."/>
            <person name="Martin F.M."/>
        </authorList>
    </citation>
    <scope>NUCLEOTIDE SEQUENCE [LARGE SCALE GENOMIC DNA]</scope>
    <source>
        <strain evidence="1">091103-1</strain>
    </source>
</reference>
<comment type="caution">
    <text evidence="1">The sequence shown here is derived from an EMBL/GenBank/DDBJ whole genome shotgun (WGS) entry which is preliminary data.</text>
</comment>
<evidence type="ECO:0000313" key="2">
    <source>
        <dbReference type="Proteomes" id="UP000246991"/>
    </source>
</evidence>
<organism evidence="1 2">
    <name type="scientific">Tuber magnatum</name>
    <name type="common">white Piedmont truffle</name>
    <dbReference type="NCBI Taxonomy" id="42249"/>
    <lineage>
        <taxon>Eukaryota</taxon>
        <taxon>Fungi</taxon>
        <taxon>Dikarya</taxon>
        <taxon>Ascomycota</taxon>
        <taxon>Pezizomycotina</taxon>
        <taxon>Pezizomycetes</taxon>
        <taxon>Pezizales</taxon>
        <taxon>Tuberaceae</taxon>
        <taxon>Tuber</taxon>
    </lineage>
</organism>
<protein>
    <submittedName>
        <fullName evidence="1">Uncharacterized protein</fullName>
    </submittedName>
</protein>
<keyword evidence="2" id="KW-1185">Reference proteome</keyword>
<evidence type="ECO:0000313" key="1">
    <source>
        <dbReference type="EMBL" id="PWW79214.1"/>
    </source>
</evidence>
<name>A0A317SY32_9PEZI</name>
<dbReference type="AlphaFoldDB" id="A0A317SY32"/>
<dbReference type="Proteomes" id="UP000246991">
    <property type="component" value="Unassembled WGS sequence"/>
</dbReference>
<dbReference type="EMBL" id="PYWC01000009">
    <property type="protein sequence ID" value="PWW79214.1"/>
    <property type="molecule type" value="Genomic_DNA"/>
</dbReference>
<accession>A0A317SY32</accession>